<dbReference type="InterPro" id="IPR010487">
    <property type="entry name" value="NGRN/Rrg9"/>
</dbReference>
<sequence>MSLRNISSTFHKSRLGLHQILPTFTNSNPFFNHHFISIRNNTLDHSTDGLFPLHFRFRKNFLRIVFSQSTCWNIVPYRSYVGRAQTTIKDLMKSKISLGPMNSKNAIERIRQKKIKLERKEASQRKRNAPIKKNAASLAQRLKAKLQNDNDVNISTTPDTLLESDIARSSVTTTIDENMMSKTSSGTQRQKIRRTINKFNQMSSADVRFVDKEDNGEKDVKITLESLLEGNLENDSKAINKKSKYGHKSIEKSGTRNVGAGSGTGNIDLNIEHSVKFGKTEATRDKARLISFTLSVNNSNDHNNETLLDSDEQPKSSPTYKEQIRNQQILQRSSKLSKRMFLLELINKRALPRERKQPKDTRIKQIDRENLFTTLESLPKNYDPDWRAKTMPGWLKHKYAIMERTGFGKWDPKKKVPREVMEKIRALHEQAPEENNSKTLSQQFKISPEAVRRILKSKWIPDSMKLERQKRKFEEKFAKIKAERKLNRKESPKTG</sequence>
<dbReference type="OrthoDB" id="5578174at2759"/>
<comment type="function">
    <text evidence="1">Required for respiratory activity and maintenance and expression of the mitochondrial genome.</text>
</comment>
<comment type="caution">
    <text evidence="5">The sequence shown here is derived from an EMBL/GenBank/DDBJ whole genome shotgun (WGS) entry which is preliminary data.</text>
</comment>
<evidence type="ECO:0000256" key="4">
    <source>
        <dbReference type="SAM" id="MobiDB-lite"/>
    </source>
</evidence>
<dbReference type="PANTHER" id="PTHR13475:SF3">
    <property type="entry name" value="NEUGRIN"/>
    <property type="match status" value="1"/>
</dbReference>
<dbReference type="Pfam" id="PF06413">
    <property type="entry name" value="Neugrin"/>
    <property type="match status" value="1"/>
</dbReference>
<reference evidence="5" key="1">
    <citation type="submission" date="2021-06" db="EMBL/GenBank/DDBJ databases">
        <authorList>
            <person name="Kallberg Y."/>
            <person name="Tangrot J."/>
            <person name="Rosling A."/>
        </authorList>
    </citation>
    <scope>NUCLEOTIDE SEQUENCE</scope>
    <source>
        <strain evidence="5">CL551</strain>
    </source>
</reference>
<dbReference type="PANTHER" id="PTHR13475">
    <property type="entry name" value="NEUGRIN"/>
    <property type="match status" value="1"/>
</dbReference>
<evidence type="ECO:0000313" key="6">
    <source>
        <dbReference type="Proteomes" id="UP000789342"/>
    </source>
</evidence>
<evidence type="ECO:0000256" key="2">
    <source>
        <dbReference type="ARBA" id="ARBA00010895"/>
    </source>
</evidence>
<dbReference type="GO" id="GO:0005634">
    <property type="term" value="C:nucleus"/>
    <property type="evidence" value="ECO:0007669"/>
    <property type="project" value="TreeGrafter"/>
</dbReference>
<evidence type="ECO:0000256" key="1">
    <source>
        <dbReference type="ARBA" id="ARBA00003548"/>
    </source>
</evidence>
<dbReference type="AlphaFoldDB" id="A0A9N8VHT9"/>
<evidence type="ECO:0000313" key="5">
    <source>
        <dbReference type="EMBL" id="CAG8448822.1"/>
    </source>
</evidence>
<name>A0A9N8VHT9_9GLOM</name>
<organism evidence="5 6">
    <name type="scientific">Acaulospora morrowiae</name>
    <dbReference type="NCBI Taxonomy" id="94023"/>
    <lineage>
        <taxon>Eukaryota</taxon>
        <taxon>Fungi</taxon>
        <taxon>Fungi incertae sedis</taxon>
        <taxon>Mucoromycota</taxon>
        <taxon>Glomeromycotina</taxon>
        <taxon>Glomeromycetes</taxon>
        <taxon>Diversisporales</taxon>
        <taxon>Acaulosporaceae</taxon>
        <taxon>Acaulospora</taxon>
    </lineage>
</organism>
<proteinExistence type="inferred from homology"/>
<dbReference type="EMBL" id="CAJVPV010000251">
    <property type="protein sequence ID" value="CAG8448822.1"/>
    <property type="molecule type" value="Genomic_DNA"/>
</dbReference>
<dbReference type="Proteomes" id="UP000789342">
    <property type="component" value="Unassembled WGS sequence"/>
</dbReference>
<feature type="region of interest" description="Disordered" evidence="4">
    <location>
        <begin position="300"/>
        <end position="326"/>
    </location>
</feature>
<comment type="similarity">
    <text evidence="2">Belongs to the RRG9 family.</text>
</comment>
<evidence type="ECO:0000256" key="3">
    <source>
        <dbReference type="ARBA" id="ARBA00013566"/>
    </source>
</evidence>
<gene>
    <name evidence="5" type="ORF">AMORRO_LOCUS790</name>
</gene>
<keyword evidence="6" id="KW-1185">Reference proteome</keyword>
<feature type="compositionally biased region" description="Polar residues" evidence="4">
    <location>
        <begin position="315"/>
        <end position="326"/>
    </location>
</feature>
<protein>
    <recommendedName>
        <fullName evidence="3">Required for respiratory growth protein 9, mitochondrial</fullName>
    </recommendedName>
</protein>
<accession>A0A9N8VHT9</accession>